<evidence type="ECO:0000256" key="1">
    <source>
        <dbReference type="ARBA" id="ARBA00004141"/>
    </source>
</evidence>
<feature type="transmembrane region" description="Helical" evidence="17">
    <location>
        <begin position="319"/>
        <end position="347"/>
    </location>
</feature>
<keyword evidence="3" id="KW-0808">Transferase</keyword>
<sequence length="388" mass="42289">MRKAIAGFIKKMREKADYYDYNLLAVVILLICFGLVMLYSTSSYESNMKFGDDMYYFRRQALISLASVMVAVILSRIDYHILIKLSGFIFVMAFVLMALVKSPLGVEVNGARRWLKLGIQFQPSEIAKIAVITYLPVVIISMGRKAKSLKAVAVLLFLGALQAGGAYILTDNLSTGLIIGGITVILIFISHPKTAPFVATAGAGAGILAIFIGYLAATIDNSQSFRIRRVLAWLRPEEYSADGGYQVMQALYAIGSGGLFGKGLGNSAQKLGTIPEAQNDMIFSIVCEELGIFGGVMLLLLFAYLLYRLFFIAQNARDLYGSLIVTGIFAHIALQVILNICVVINVIPTTGITLPFISYGGTSVLFLMTEMGIALSVSRGIKFQEKSR</sequence>
<feature type="transmembrane region" description="Helical" evidence="17">
    <location>
        <begin position="149"/>
        <end position="167"/>
    </location>
</feature>
<evidence type="ECO:0000256" key="2">
    <source>
        <dbReference type="ARBA" id="ARBA00022676"/>
    </source>
</evidence>
<keyword evidence="8 17" id="KW-0472">Membrane</keyword>
<feature type="transmembrane region" description="Helical" evidence="17">
    <location>
        <begin position="21"/>
        <end position="41"/>
    </location>
</feature>
<comment type="function">
    <text evidence="16">Peptidoglycan polymerase that is essential for cell division.</text>
</comment>
<organism evidence="18 19">
    <name type="scientific">Ruminococcus gauvreauii</name>
    <dbReference type="NCBI Taxonomy" id="438033"/>
    <lineage>
        <taxon>Bacteria</taxon>
        <taxon>Bacillati</taxon>
        <taxon>Bacillota</taxon>
        <taxon>Clostridia</taxon>
        <taxon>Eubacteriales</taxon>
        <taxon>Oscillospiraceae</taxon>
        <taxon>Ruminococcus</taxon>
    </lineage>
</organism>
<dbReference type="Pfam" id="PF01098">
    <property type="entry name" value="FTSW_RODA_SPOVE"/>
    <property type="match status" value="1"/>
</dbReference>
<evidence type="ECO:0000256" key="4">
    <source>
        <dbReference type="ARBA" id="ARBA00022692"/>
    </source>
</evidence>
<evidence type="ECO:0000256" key="15">
    <source>
        <dbReference type="ARBA" id="ARBA00049902"/>
    </source>
</evidence>
<dbReference type="EMBL" id="CP102290">
    <property type="protein sequence ID" value="UWP59894.1"/>
    <property type="molecule type" value="Genomic_DNA"/>
</dbReference>
<comment type="similarity">
    <text evidence="11">Belongs to the SEDS family. FtsW subfamily.</text>
</comment>
<evidence type="ECO:0000256" key="3">
    <source>
        <dbReference type="ARBA" id="ARBA00022679"/>
    </source>
</evidence>
<evidence type="ECO:0000256" key="9">
    <source>
        <dbReference type="ARBA" id="ARBA00032370"/>
    </source>
</evidence>
<comment type="catalytic activity">
    <reaction evidence="15">
        <text>[GlcNAc-(1-&gt;4)-Mur2Ac(oyl-L-Ala-gamma-D-Glu-L-Lys-D-Ala-D-Ala)](n)-di-trans,octa-cis-undecaprenyl diphosphate + beta-D-GlcNAc-(1-&gt;4)-Mur2Ac(oyl-L-Ala-gamma-D-Glu-L-Lys-D-Ala-D-Ala)-di-trans,octa-cis-undecaprenyl diphosphate = [GlcNAc-(1-&gt;4)-Mur2Ac(oyl-L-Ala-gamma-D-Glu-L-Lys-D-Ala-D-Ala)](n+1)-di-trans,octa-cis-undecaprenyl diphosphate + di-trans,octa-cis-undecaprenyl diphosphate + H(+)</text>
        <dbReference type="Rhea" id="RHEA:23708"/>
        <dbReference type="Rhea" id="RHEA-COMP:9602"/>
        <dbReference type="Rhea" id="RHEA-COMP:9603"/>
        <dbReference type="ChEBI" id="CHEBI:15378"/>
        <dbReference type="ChEBI" id="CHEBI:58405"/>
        <dbReference type="ChEBI" id="CHEBI:60033"/>
        <dbReference type="ChEBI" id="CHEBI:78435"/>
        <dbReference type="EC" id="2.4.99.28"/>
    </reaction>
</comment>
<evidence type="ECO:0000256" key="14">
    <source>
        <dbReference type="ARBA" id="ARBA00044770"/>
    </source>
</evidence>
<evidence type="ECO:0000256" key="7">
    <source>
        <dbReference type="ARBA" id="ARBA00022989"/>
    </source>
</evidence>
<evidence type="ECO:0000256" key="8">
    <source>
        <dbReference type="ARBA" id="ARBA00023136"/>
    </source>
</evidence>
<evidence type="ECO:0000256" key="12">
    <source>
        <dbReference type="ARBA" id="ARBA00041185"/>
    </source>
</evidence>
<keyword evidence="4 17" id="KW-0812">Transmembrane</keyword>
<evidence type="ECO:0000313" key="18">
    <source>
        <dbReference type="EMBL" id="UWP59894.1"/>
    </source>
</evidence>
<evidence type="ECO:0000256" key="13">
    <source>
        <dbReference type="ARBA" id="ARBA00041418"/>
    </source>
</evidence>
<accession>A0ABY5VH19</accession>
<gene>
    <name evidence="18" type="ORF">NQ502_02180</name>
</gene>
<evidence type="ECO:0000256" key="11">
    <source>
        <dbReference type="ARBA" id="ARBA00038053"/>
    </source>
</evidence>
<dbReference type="PANTHER" id="PTHR30474:SF2">
    <property type="entry name" value="PEPTIDOGLYCAN GLYCOSYLTRANSFERASE FTSW-RELATED"/>
    <property type="match status" value="1"/>
</dbReference>
<dbReference type="PANTHER" id="PTHR30474">
    <property type="entry name" value="CELL CYCLE PROTEIN"/>
    <property type="match status" value="1"/>
</dbReference>
<feature type="transmembrane region" description="Helical" evidence="17">
    <location>
        <begin position="173"/>
        <end position="190"/>
    </location>
</feature>
<feature type="transmembrane region" description="Helical" evidence="17">
    <location>
        <begin position="197"/>
        <end position="217"/>
    </location>
</feature>
<dbReference type="RefSeq" id="WP_187374514.1">
    <property type="nucleotide sequence ID" value="NZ_CABLBR010000007.1"/>
</dbReference>
<evidence type="ECO:0000256" key="10">
    <source>
        <dbReference type="ARBA" id="ARBA00033270"/>
    </source>
</evidence>
<dbReference type="InterPro" id="IPR001182">
    <property type="entry name" value="FtsW/RodA"/>
</dbReference>
<protein>
    <recommendedName>
        <fullName evidence="12">Probable peptidoglycan glycosyltransferase FtsW</fullName>
        <ecNumber evidence="14">2.4.99.28</ecNumber>
    </recommendedName>
    <alternativeName>
        <fullName evidence="13">Cell division protein FtsW</fullName>
    </alternativeName>
    <alternativeName>
        <fullName evidence="10">Cell wall polymerase</fullName>
    </alternativeName>
    <alternativeName>
        <fullName evidence="9">Peptidoglycan polymerase</fullName>
    </alternativeName>
</protein>
<feature type="transmembrane region" description="Helical" evidence="17">
    <location>
        <begin position="86"/>
        <end position="106"/>
    </location>
</feature>
<evidence type="ECO:0000313" key="19">
    <source>
        <dbReference type="Proteomes" id="UP001060164"/>
    </source>
</evidence>
<keyword evidence="7 17" id="KW-1133">Transmembrane helix</keyword>
<feature type="transmembrane region" description="Helical" evidence="17">
    <location>
        <begin position="61"/>
        <end position="79"/>
    </location>
</feature>
<reference evidence="18" key="1">
    <citation type="journal article" date="2022" name="Cell">
        <title>Design, construction, and in vivo augmentation of a complex gut microbiome.</title>
        <authorList>
            <person name="Cheng A.G."/>
            <person name="Ho P.Y."/>
            <person name="Aranda-Diaz A."/>
            <person name="Jain S."/>
            <person name="Yu F.B."/>
            <person name="Meng X."/>
            <person name="Wang M."/>
            <person name="Iakiviak M."/>
            <person name="Nagashima K."/>
            <person name="Zhao A."/>
            <person name="Murugkar P."/>
            <person name="Patil A."/>
            <person name="Atabakhsh K."/>
            <person name="Weakley A."/>
            <person name="Yan J."/>
            <person name="Brumbaugh A.R."/>
            <person name="Higginbottom S."/>
            <person name="Dimas A."/>
            <person name="Shiver A.L."/>
            <person name="Deutschbauer A."/>
            <person name="Neff N."/>
            <person name="Sonnenburg J.L."/>
            <person name="Huang K.C."/>
            <person name="Fischbach M.A."/>
        </authorList>
    </citation>
    <scope>NUCLEOTIDE SEQUENCE</scope>
    <source>
        <strain evidence="18">DSM 19829</strain>
    </source>
</reference>
<dbReference type="Proteomes" id="UP001060164">
    <property type="component" value="Chromosome"/>
</dbReference>
<feature type="transmembrane region" description="Helical" evidence="17">
    <location>
        <begin position="126"/>
        <end position="142"/>
    </location>
</feature>
<name>A0ABY5VH19_9FIRM</name>
<proteinExistence type="inferred from homology"/>
<comment type="subcellular location">
    <subcellularLocation>
        <location evidence="1">Membrane</location>
        <topology evidence="1">Multi-pass membrane protein</topology>
    </subcellularLocation>
</comment>
<keyword evidence="19" id="KW-1185">Reference proteome</keyword>
<evidence type="ECO:0000256" key="16">
    <source>
        <dbReference type="ARBA" id="ARBA00049966"/>
    </source>
</evidence>
<feature type="transmembrane region" description="Helical" evidence="17">
    <location>
        <begin position="359"/>
        <end position="378"/>
    </location>
</feature>
<keyword evidence="2" id="KW-0328">Glycosyltransferase</keyword>
<dbReference type="EC" id="2.4.99.28" evidence="14"/>
<evidence type="ECO:0000256" key="17">
    <source>
        <dbReference type="SAM" id="Phobius"/>
    </source>
</evidence>
<keyword evidence="5" id="KW-0133">Cell shape</keyword>
<evidence type="ECO:0000256" key="5">
    <source>
        <dbReference type="ARBA" id="ARBA00022960"/>
    </source>
</evidence>
<feature type="transmembrane region" description="Helical" evidence="17">
    <location>
        <begin position="281"/>
        <end position="307"/>
    </location>
</feature>
<keyword evidence="6" id="KW-0573">Peptidoglycan synthesis</keyword>
<evidence type="ECO:0000256" key="6">
    <source>
        <dbReference type="ARBA" id="ARBA00022984"/>
    </source>
</evidence>